<reference evidence="2" key="1">
    <citation type="submission" date="2023-01" db="EMBL/GenBank/DDBJ databases">
        <title>Key to firefly adult light organ development and bioluminescence: homeobox transcription factors regulate luciferase expression and transportation to peroxisome.</title>
        <authorList>
            <person name="Fu X."/>
        </authorList>
    </citation>
    <scope>NUCLEOTIDE SEQUENCE [LARGE SCALE GENOMIC DNA]</scope>
</reference>
<keyword evidence="2" id="KW-1185">Reference proteome</keyword>
<comment type="caution">
    <text evidence="1">The sequence shown here is derived from an EMBL/GenBank/DDBJ whole genome shotgun (WGS) entry which is preliminary data.</text>
</comment>
<organism evidence="1 2">
    <name type="scientific">Aquatica leii</name>
    <dbReference type="NCBI Taxonomy" id="1421715"/>
    <lineage>
        <taxon>Eukaryota</taxon>
        <taxon>Metazoa</taxon>
        <taxon>Ecdysozoa</taxon>
        <taxon>Arthropoda</taxon>
        <taxon>Hexapoda</taxon>
        <taxon>Insecta</taxon>
        <taxon>Pterygota</taxon>
        <taxon>Neoptera</taxon>
        <taxon>Endopterygota</taxon>
        <taxon>Coleoptera</taxon>
        <taxon>Polyphaga</taxon>
        <taxon>Elateriformia</taxon>
        <taxon>Elateroidea</taxon>
        <taxon>Lampyridae</taxon>
        <taxon>Luciolinae</taxon>
        <taxon>Aquatica</taxon>
    </lineage>
</organism>
<dbReference type="Proteomes" id="UP001353858">
    <property type="component" value="Unassembled WGS sequence"/>
</dbReference>
<evidence type="ECO:0000313" key="1">
    <source>
        <dbReference type="EMBL" id="KAK4886673.1"/>
    </source>
</evidence>
<sequence>MDNSDLELTPENGDILTPLIENNDLKQFKKLYSARHKRRLVNQKITSIKNKILKSGFHSEVRVSQNELNPNISTSLSNKDVALNTWDGLNGCIATSSLNYEDVVCSFR</sequence>
<gene>
    <name evidence="1" type="ORF">RN001_002944</name>
</gene>
<name>A0AAN7PHX4_9COLE</name>
<evidence type="ECO:0000313" key="2">
    <source>
        <dbReference type="Proteomes" id="UP001353858"/>
    </source>
</evidence>
<dbReference type="EMBL" id="JARPUR010000001">
    <property type="protein sequence ID" value="KAK4886673.1"/>
    <property type="molecule type" value="Genomic_DNA"/>
</dbReference>
<proteinExistence type="predicted"/>
<dbReference type="AlphaFoldDB" id="A0AAN7PHX4"/>
<accession>A0AAN7PHX4</accession>
<protein>
    <submittedName>
        <fullName evidence="1">Uncharacterized protein</fullName>
    </submittedName>
</protein>